<evidence type="ECO:0000256" key="3">
    <source>
        <dbReference type="SAM" id="MobiDB-lite"/>
    </source>
</evidence>
<dbReference type="GO" id="GO:0009244">
    <property type="term" value="P:lipopolysaccharide core region biosynthetic process"/>
    <property type="evidence" value="ECO:0007669"/>
    <property type="project" value="TreeGrafter"/>
</dbReference>
<evidence type="ECO:0008006" key="6">
    <source>
        <dbReference type="Google" id="ProtNLM"/>
    </source>
</evidence>
<evidence type="ECO:0000256" key="1">
    <source>
        <dbReference type="ARBA" id="ARBA00022676"/>
    </source>
</evidence>
<name>A0A975G1N7_9CAUL</name>
<dbReference type="Pfam" id="PF01075">
    <property type="entry name" value="Glyco_transf_9"/>
    <property type="match status" value="1"/>
</dbReference>
<organism evidence="4 5">
    <name type="scientific">Phenylobacterium montanum</name>
    <dbReference type="NCBI Taxonomy" id="2823693"/>
    <lineage>
        <taxon>Bacteria</taxon>
        <taxon>Pseudomonadati</taxon>
        <taxon>Pseudomonadota</taxon>
        <taxon>Alphaproteobacteria</taxon>
        <taxon>Caulobacterales</taxon>
        <taxon>Caulobacteraceae</taxon>
        <taxon>Phenylobacterium</taxon>
    </lineage>
</organism>
<evidence type="ECO:0000313" key="5">
    <source>
        <dbReference type="Proteomes" id="UP000676409"/>
    </source>
</evidence>
<evidence type="ECO:0000313" key="4">
    <source>
        <dbReference type="EMBL" id="QUD89091.1"/>
    </source>
</evidence>
<dbReference type="Gene3D" id="3.40.50.2000">
    <property type="entry name" value="Glycogen Phosphorylase B"/>
    <property type="match status" value="1"/>
</dbReference>
<dbReference type="GO" id="GO:0008713">
    <property type="term" value="F:ADP-heptose-lipopolysaccharide heptosyltransferase activity"/>
    <property type="evidence" value="ECO:0007669"/>
    <property type="project" value="TreeGrafter"/>
</dbReference>
<proteinExistence type="predicted"/>
<keyword evidence="2" id="KW-0808">Transferase</keyword>
<feature type="region of interest" description="Disordered" evidence="3">
    <location>
        <begin position="568"/>
        <end position="589"/>
    </location>
</feature>
<dbReference type="Proteomes" id="UP000676409">
    <property type="component" value="Chromosome"/>
</dbReference>
<dbReference type="EMBL" id="CP073078">
    <property type="protein sequence ID" value="QUD89091.1"/>
    <property type="molecule type" value="Genomic_DNA"/>
</dbReference>
<dbReference type="SUPFAM" id="SSF53756">
    <property type="entry name" value="UDP-Glycosyltransferase/glycogen phosphorylase"/>
    <property type="match status" value="1"/>
</dbReference>
<accession>A0A975G1N7</accession>
<dbReference type="RefSeq" id="WP_211939141.1">
    <property type="nucleotide sequence ID" value="NZ_CP073078.1"/>
</dbReference>
<keyword evidence="1" id="KW-0328">Glycosyltransferase</keyword>
<feature type="compositionally biased region" description="Basic and acidic residues" evidence="3">
    <location>
        <begin position="576"/>
        <end position="589"/>
    </location>
</feature>
<dbReference type="PANTHER" id="PTHR30160:SF7">
    <property type="entry name" value="ADP-HEPTOSE--LPS HEPTOSYLTRANSFERASE 2"/>
    <property type="match status" value="1"/>
</dbReference>
<dbReference type="InterPro" id="IPR051199">
    <property type="entry name" value="LPS_LOS_Heptosyltrfase"/>
</dbReference>
<dbReference type="PANTHER" id="PTHR30160">
    <property type="entry name" value="TETRAACYLDISACCHARIDE 4'-KINASE-RELATED"/>
    <property type="match status" value="1"/>
</dbReference>
<dbReference type="InterPro" id="IPR002201">
    <property type="entry name" value="Glyco_trans_9"/>
</dbReference>
<dbReference type="GO" id="GO:0005829">
    <property type="term" value="C:cytosol"/>
    <property type="evidence" value="ECO:0007669"/>
    <property type="project" value="TreeGrafter"/>
</dbReference>
<dbReference type="AlphaFoldDB" id="A0A975G1N7"/>
<dbReference type="KEGG" id="caul:KCG34_04170"/>
<sequence>MADKILDALSRPDLRELEMNLDRFLAIGVNHAGHPIARPTDCRAMTDLFSATFSINRRHFETRHSATTERFFQLLYRFEASAVRSYGSEIVRLDLLKTRVLLSVGRPEEAAATVGPWAERPYRIEGDFKLVLEALKLDLAARMNCGQIEDVRRLAFARVIFLAGSAQRRVFGLTKTFYQALAILDSSSETEHWVVPILAKAARFHLRGQRRGRRLWLVRYLRRVLAQAALISADALLFLAIKLPHRALRVQLEGANSPSPRPLRGEANDQEPAILVTRAMGGLGDIAMMTPGLRALALRYNRRVAFAIPAKFHPALAGDPHYDLIDSDGFIDLAQYRRWRNLTACPAARYESRRTPNIKRGRVELFARGMGVKLNLLNRYGQTIQGRLSQAQRAVRDELRLRAPAGRRIVGVALHSREEYRDYPAMGQLLRELADRYFVIAIHTTPTPIPDSPNIVGWFSKPLDAAIAAVAACDTFISVDTALFHFAGGFGVPTVGIFGPTSAKVRSTHLTNVVPVEAPGLVCRPCWRNEDEICQISGNFDSVCMASIRSQEILSAVERALMLAPERSSAQLDAPRGPEPHPERAVVHS</sequence>
<reference evidence="4" key="1">
    <citation type="submission" date="2021-04" db="EMBL/GenBank/DDBJ databases">
        <title>The complete genome sequence of Caulobacter sp. S6.</title>
        <authorList>
            <person name="Tang Y."/>
            <person name="Ouyang W."/>
            <person name="Liu Q."/>
            <person name="Huang B."/>
            <person name="Guo Z."/>
            <person name="Lei P."/>
        </authorList>
    </citation>
    <scope>NUCLEOTIDE SEQUENCE</scope>
    <source>
        <strain evidence="4">S6</strain>
    </source>
</reference>
<keyword evidence="5" id="KW-1185">Reference proteome</keyword>
<gene>
    <name evidence="4" type="ORF">KCG34_04170</name>
</gene>
<protein>
    <recommendedName>
        <fullName evidence="6">Glycosyltransferase family 9 protein</fullName>
    </recommendedName>
</protein>
<evidence type="ECO:0000256" key="2">
    <source>
        <dbReference type="ARBA" id="ARBA00022679"/>
    </source>
</evidence>